<feature type="transmembrane region" description="Helical" evidence="1">
    <location>
        <begin position="112"/>
        <end position="128"/>
    </location>
</feature>
<dbReference type="GO" id="GO:0005886">
    <property type="term" value="C:plasma membrane"/>
    <property type="evidence" value="ECO:0007669"/>
    <property type="project" value="TreeGrafter"/>
</dbReference>
<dbReference type="Gramene" id="Psat01G0545200-T1">
    <property type="protein sequence ID" value="KAI5448016.1"/>
    <property type="gene ID" value="KIW84_015452"/>
</dbReference>
<evidence type="ECO:0000259" key="2">
    <source>
        <dbReference type="Pfam" id="PF02364"/>
    </source>
</evidence>
<organism evidence="3 4">
    <name type="scientific">Pisum sativum</name>
    <name type="common">Garden pea</name>
    <name type="synonym">Lathyrus oleraceus</name>
    <dbReference type="NCBI Taxonomy" id="3888"/>
    <lineage>
        <taxon>Eukaryota</taxon>
        <taxon>Viridiplantae</taxon>
        <taxon>Streptophyta</taxon>
        <taxon>Embryophyta</taxon>
        <taxon>Tracheophyta</taxon>
        <taxon>Spermatophyta</taxon>
        <taxon>Magnoliopsida</taxon>
        <taxon>eudicotyledons</taxon>
        <taxon>Gunneridae</taxon>
        <taxon>Pentapetalae</taxon>
        <taxon>rosids</taxon>
        <taxon>fabids</taxon>
        <taxon>Fabales</taxon>
        <taxon>Fabaceae</taxon>
        <taxon>Papilionoideae</taxon>
        <taxon>50 kb inversion clade</taxon>
        <taxon>NPAAA clade</taxon>
        <taxon>Hologalegina</taxon>
        <taxon>IRL clade</taxon>
        <taxon>Fabeae</taxon>
        <taxon>Lathyrus</taxon>
    </lineage>
</organism>
<dbReference type="Pfam" id="PF02364">
    <property type="entry name" value="Glucan_synthase"/>
    <property type="match status" value="1"/>
</dbReference>
<protein>
    <recommendedName>
        <fullName evidence="2">Glycosyl transferase 48 domain-containing protein</fullName>
    </recommendedName>
</protein>
<feature type="transmembrane region" description="Helical" evidence="1">
    <location>
        <begin position="189"/>
        <end position="206"/>
    </location>
</feature>
<dbReference type="GO" id="GO:0003843">
    <property type="term" value="F:1,3-beta-D-glucan synthase activity"/>
    <property type="evidence" value="ECO:0007669"/>
    <property type="project" value="InterPro"/>
</dbReference>
<proteinExistence type="predicted"/>
<accession>A0A9D5BQZ5</accession>
<feature type="transmembrane region" description="Helical" evidence="1">
    <location>
        <begin position="942"/>
        <end position="963"/>
    </location>
</feature>
<feature type="transmembrane region" description="Helical" evidence="1">
    <location>
        <begin position="211"/>
        <end position="230"/>
    </location>
</feature>
<feature type="transmembrane region" description="Helical" evidence="1">
    <location>
        <begin position="43"/>
        <end position="61"/>
    </location>
</feature>
<feature type="transmembrane region" description="Helical" evidence="1">
    <location>
        <begin position="140"/>
        <end position="160"/>
    </location>
</feature>
<evidence type="ECO:0000256" key="1">
    <source>
        <dbReference type="SAM" id="Phobius"/>
    </source>
</evidence>
<dbReference type="GO" id="GO:0000148">
    <property type="term" value="C:1,3-beta-D-glucan synthase complex"/>
    <property type="evidence" value="ECO:0007669"/>
    <property type="project" value="InterPro"/>
</dbReference>
<feature type="transmembrane region" description="Helical" evidence="1">
    <location>
        <begin position="802"/>
        <end position="825"/>
    </location>
</feature>
<keyword evidence="1" id="KW-1133">Transmembrane helix</keyword>
<evidence type="ECO:0000313" key="3">
    <source>
        <dbReference type="EMBL" id="KAI5448016.1"/>
    </source>
</evidence>
<gene>
    <name evidence="3" type="ORF">KIW84_015452</name>
</gene>
<comment type="caution">
    <text evidence="3">The sequence shown here is derived from an EMBL/GenBank/DDBJ whole genome shotgun (WGS) entry which is preliminary data.</text>
</comment>
<feature type="domain" description="Glycosyl transferase 48" evidence="2">
    <location>
        <begin position="393"/>
        <end position="962"/>
    </location>
</feature>
<feature type="transmembrane region" description="Helical" evidence="1">
    <location>
        <begin position="876"/>
        <end position="897"/>
    </location>
</feature>
<feature type="transmembrane region" description="Helical" evidence="1">
    <location>
        <begin position="81"/>
        <end position="100"/>
    </location>
</feature>
<keyword evidence="1" id="KW-0472">Membrane</keyword>
<dbReference type="GO" id="GO:0006075">
    <property type="term" value="P:(1-&gt;3)-beta-D-glucan biosynthetic process"/>
    <property type="evidence" value="ECO:0007669"/>
    <property type="project" value="InterPro"/>
</dbReference>
<feature type="transmembrane region" description="Helical" evidence="1">
    <location>
        <begin position="970"/>
        <end position="993"/>
    </location>
</feature>
<feature type="transmembrane region" description="Helical" evidence="1">
    <location>
        <begin position="909"/>
        <end position="930"/>
    </location>
</feature>
<dbReference type="PANTHER" id="PTHR12741:SF102">
    <property type="entry name" value="CALLOSE SYNTHASE 11"/>
    <property type="match status" value="1"/>
</dbReference>
<dbReference type="PANTHER" id="PTHR12741">
    <property type="entry name" value="LYST-INTERACTING PROTEIN LIP5 DOPAMINE RESPONSIVE PROTEIN DRG-1"/>
    <property type="match status" value="1"/>
</dbReference>
<feature type="transmembrane region" description="Helical" evidence="1">
    <location>
        <begin position="634"/>
        <end position="656"/>
    </location>
</feature>
<keyword evidence="1" id="KW-0812">Transmembrane</keyword>
<dbReference type="EMBL" id="JAMSHJ010000001">
    <property type="protein sequence ID" value="KAI5448016.1"/>
    <property type="molecule type" value="Genomic_DNA"/>
</dbReference>
<evidence type="ECO:0000313" key="4">
    <source>
        <dbReference type="Proteomes" id="UP001058974"/>
    </source>
</evidence>
<dbReference type="Proteomes" id="UP001058974">
    <property type="component" value="Chromosome 1"/>
</dbReference>
<reference evidence="3 4" key="1">
    <citation type="journal article" date="2022" name="Nat. Genet.">
        <title>Improved pea reference genome and pan-genome highlight genomic features and evolutionary characteristics.</title>
        <authorList>
            <person name="Yang T."/>
            <person name="Liu R."/>
            <person name="Luo Y."/>
            <person name="Hu S."/>
            <person name="Wang D."/>
            <person name="Wang C."/>
            <person name="Pandey M.K."/>
            <person name="Ge S."/>
            <person name="Xu Q."/>
            <person name="Li N."/>
            <person name="Li G."/>
            <person name="Huang Y."/>
            <person name="Saxena R.K."/>
            <person name="Ji Y."/>
            <person name="Li M."/>
            <person name="Yan X."/>
            <person name="He Y."/>
            <person name="Liu Y."/>
            <person name="Wang X."/>
            <person name="Xiang C."/>
            <person name="Varshney R.K."/>
            <person name="Ding H."/>
            <person name="Gao S."/>
            <person name="Zong X."/>
        </authorList>
    </citation>
    <scope>NUCLEOTIDE SEQUENCE [LARGE SCALE GENOMIC DNA]</scope>
    <source>
        <strain evidence="3 4">cv. Zhongwan 6</strain>
    </source>
</reference>
<sequence>MLTLFITWGGLRILQSVLDAGTQYSLVTKETAWRGVRMVLKSMAAITWTVLFGVFYGLIWIEKGSSRNWSDKADQRIITFLKIVFCFLVPEMLACVLFIIPCLRNFIEESDWGIIYLWTWWFHTRIFVGRGVRQGLLDNVKYTIFWVGVLASKFSFSYFLQFKPLVAPTKALLKLRGINYKWHEFFNNTNRVAVVLLWLPVVLIYFMDLQIWYSIISAGVGGTIGLFSHLGEIRNISQLRLRFQFFASAMQFNLMPEEKLLSQQATLLRKLRDAIHRLKLRYGLGKPFTKIESSQVDATRFALIWNEIIITFREEDIISDRELELLELPPNCWKIRVIRWPCFLLCNELLLALSQAKELENESDTSLWLRICKSEYRRCAVIEAYDSIKYLFLTILKVDKVSLGREETEYYSVLVKFDQQLQSEVEIYRVRLPGPLKLGEGKPENQNHAMIFTRGDALQTIDMNQDHYFEEALKMRNLLEEFNAYHGIKKPTILGVRENIFTGSVSSLAWFMSAQETSFVTLGQRVLANPLKVRMHYGHPDVFDRFWFLCRGGVSKASRVINISEDIFAGFNCTLRGGNVTHHEYIQVGKGRDVGLNQISMFEAKVASGNGEQVLSRDIYRLGHRLDFFRMLSVFYSTVGFYFNSMVVVLTVYAFLWGRLYMALSGIEAEAQKNASNNKALGAIVNQQFIIQLGIFTALPMVVENTLEHGFLPAVWDFLTMQLQLASLFYTFSLGTRTHFFGRTILHGGAKYRATGRGFVVEHKSFAENYRLYARSHFVKAIELGIILTVYASHSPLPKGTFVYIAMTISSWFLVVSWIMSPFVFNPSGFDWLKTVYDFEDFVNWIWYPGGPFRKAEFSWETWWYEEQDHLKTTGIWGKLLEIILDLRFFFFQYGIVYQLGIADNNTSIAVYLLSWIFMVAVVAIYISLAYARDKYATNEHIYYRLVQLLVTMVTVLVIVLLLEFTSFSFVDLLTSSLAFIPTGWGIILIAQVLRPFLQSTLVWDTVVSLARLYDLLFGIIVMAPMAVLSWLPGFQSMQTRILFNEAFSRGLQISRIVSGKKSA</sequence>
<dbReference type="InterPro" id="IPR003440">
    <property type="entry name" value="Glyco_trans_48_dom"/>
</dbReference>
<name>A0A9D5BQZ5_PEA</name>
<dbReference type="AlphaFoldDB" id="A0A9D5BQZ5"/>
<keyword evidence="4" id="KW-1185">Reference proteome</keyword>
<feature type="transmembrane region" description="Helical" evidence="1">
    <location>
        <begin position="1013"/>
        <end position="1032"/>
    </location>
</feature>